<dbReference type="AlphaFoldDB" id="A0A164MU25"/>
<dbReference type="InterPro" id="IPR019786">
    <property type="entry name" value="Zinc_finger_PHD-type_CS"/>
</dbReference>
<dbReference type="EMBL" id="LRGB01002951">
    <property type="protein sequence ID" value="KZS05361.1"/>
    <property type="molecule type" value="Genomic_DNA"/>
</dbReference>
<keyword evidence="3" id="KW-0862">Zinc</keyword>
<keyword evidence="1" id="KW-0479">Metal-binding</keyword>
<dbReference type="SUPFAM" id="SSF57903">
    <property type="entry name" value="FYVE/PHD zinc finger"/>
    <property type="match status" value="1"/>
</dbReference>
<protein>
    <recommendedName>
        <fullName evidence="6">PHD-type domain-containing protein</fullName>
    </recommendedName>
</protein>
<accession>A0A164MU25</accession>
<evidence type="ECO:0000259" key="6">
    <source>
        <dbReference type="PROSITE" id="PS50016"/>
    </source>
</evidence>
<dbReference type="InterPro" id="IPR019787">
    <property type="entry name" value="Znf_PHD-finger"/>
</dbReference>
<reference evidence="7 8" key="1">
    <citation type="submission" date="2016-03" db="EMBL/GenBank/DDBJ databases">
        <title>EvidentialGene: Evidence-directed Construction of Genes on Genomes.</title>
        <authorList>
            <person name="Gilbert D.G."/>
            <person name="Choi J.-H."/>
            <person name="Mockaitis K."/>
            <person name="Colbourne J."/>
            <person name="Pfrender M."/>
        </authorList>
    </citation>
    <scope>NUCLEOTIDE SEQUENCE [LARGE SCALE GENOMIC DNA]</scope>
    <source>
        <strain evidence="7 8">Xinb3</strain>
        <tissue evidence="7">Complete organism</tissue>
    </source>
</reference>
<evidence type="ECO:0000256" key="5">
    <source>
        <dbReference type="SAM" id="MobiDB-lite"/>
    </source>
</evidence>
<dbReference type="OrthoDB" id="6353126at2759"/>
<evidence type="ECO:0000256" key="3">
    <source>
        <dbReference type="ARBA" id="ARBA00022833"/>
    </source>
</evidence>
<name>A0A164MU25_9CRUS</name>
<gene>
    <name evidence="7" type="ORF">APZ42_031471</name>
</gene>
<dbReference type="InterPro" id="IPR011011">
    <property type="entry name" value="Znf_FYVE_PHD"/>
</dbReference>
<evidence type="ECO:0000256" key="1">
    <source>
        <dbReference type="ARBA" id="ARBA00022723"/>
    </source>
</evidence>
<feature type="compositionally biased region" description="Basic and acidic residues" evidence="5">
    <location>
        <begin position="203"/>
        <end position="213"/>
    </location>
</feature>
<sequence length="295" mass="34179">MSVTPYYLPLEKTTCPAARVIFFAAFGLPCHHIISFYFRENIEIPVGSFSQHLRNECLEDEAVIQANVSSPTAKQGKKKLRMPKTENDQYNLATNLFRKLSETLSALTINDFQEKMRLFHETHALIKADKPIQLMQSTPQEGKNEEVTDDHDESPTDSTNEIPAANEKVSSWASLLLPVAPRKRGRPKENQGYFNTYHRHEKRQNTERNDRDDSLDKEAAILNEEAQAIAKEEEIRETIAVEELFCNCRRTGYKLNSFEWEFIRCDSKDCGSWYHRMCVKSCPENLEDEWFCENC</sequence>
<organism evidence="7 8">
    <name type="scientific">Daphnia magna</name>
    <dbReference type="NCBI Taxonomy" id="35525"/>
    <lineage>
        <taxon>Eukaryota</taxon>
        <taxon>Metazoa</taxon>
        <taxon>Ecdysozoa</taxon>
        <taxon>Arthropoda</taxon>
        <taxon>Crustacea</taxon>
        <taxon>Branchiopoda</taxon>
        <taxon>Diplostraca</taxon>
        <taxon>Cladocera</taxon>
        <taxon>Anomopoda</taxon>
        <taxon>Daphniidae</taxon>
        <taxon>Daphnia</taxon>
    </lineage>
</organism>
<comment type="caution">
    <text evidence="7">The sequence shown here is derived from an EMBL/GenBank/DDBJ whole genome shotgun (WGS) entry which is preliminary data.</text>
</comment>
<keyword evidence="8" id="KW-1185">Reference proteome</keyword>
<evidence type="ECO:0000256" key="4">
    <source>
        <dbReference type="PROSITE-ProRule" id="PRU00146"/>
    </source>
</evidence>
<dbReference type="PROSITE" id="PS01359">
    <property type="entry name" value="ZF_PHD_1"/>
    <property type="match status" value="1"/>
</dbReference>
<evidence type="ECO:0000256" key="2">
    <source>
        <dbReference type="ARBA" id="ARBA00022771"/>
    </source>
</evidence>
<feature type="region of interest" description="Disordered" evidence="5">
    <location>
        <begin position="138"/>
        <end position="165"/>
    </location>
</feature>
<feature type="domain" description="PHD-type" evidence="6">
    <location>
        <begin position="243"/>
        <end position="295"/>
    </location>
</feature>
<dbReference type="InterPro" id="IPR013083">
    <property type="entry name" value="Znf_RING/FYVE/PHD"/>
</dbReference>
<dbReference type="Gene3D" id="3.30.40.10">
    <property type="entry name" value="Zinc/RING finger domain, C3HC4 (zinc finger)"/>
    <property type="match status" value="1"/>
</dbReference>
<dbReference type="Proteomes" id="UP000076858">
    <property type="component" value="Unassembled WGS sequence"/>
</dbReference>
<feature type="region of interest" description="Disordered" evidence="5">
    <location>
        <begin position="183"/>
        <end position="213"/>
    </location>
</feature>
<evidence type="ECO:0000313" key="7">
    <source>
        <dbReference type="EMBL" id="KZS05361.1"/>
    </source>
</evidence>
<dbReference type="GO" id="GO:0008270">
    <property type="term" value="F:zinc ion binding"/>
    <property type="evidence" value="ECO:0007669"/>
    <property type="project" value="UniProtKB-KW"/>
</dbReference>
<dbReference type="PROSITE" id="PS50016">
    <property type="entry name" value="ZF_PHD_2"/>
    <property type="match status" value="1"/>
</dbReference>
<keyword evidence="2 4" id="KW-0863">Zinc-finger</keyword>
<evidence type="ECO:0000313" key="8">
    <source>
        <dbReference type="Proteomes" id="UP000076858"/>
    </source>
</evidence>
<proteinExistence type="predicted"/>